<dbReference type="InterPro" id="IPR033389">
    <property type="entry name" value="AUX/IAA_dom"/>
</dbReference>
<dbReference type="GO" id="GO:0009734">
    <property type="term" value="P:auxin-activated signaling pathway"/>
    <property type="evidence" value="ECO:0007669"/>
    <property type="project" value="UniProtKB-UniRule"/>
</dbReference>
<evidence type="ECO:0000259" key="2">
    <source>
        <dbReference type="Pfam" id="PF02309"/>
    </source>
</evidence>
<evidence type="ECO:0000313" key="4">
    <source>
        <dbReference type="Proteomes" id="UP001359559"/>
    </source>
</evidence>
<protein>
    <recommendedName>
        <fullName evidence="1">Auxin-induced protein</fullName>
    </recommendedName>
</protein>
<feature type="domain" description="AUX/IAA" evidence="2">
    <location>
        <begin position="26"/>
        <end position="49"/>
    </location>
</feature>
<organism evidence="3 4">
    <name type="scientific">Clitoria ternatea</name>
    <name type="common">Butterfly pea</name>
    <dbReference type="NCBI Taxonomy" id="43366"/>
    <lineage>
        <taxon>Eukaryota</taxon>
        <taxon>Viridiplantae</taxon>
        <taxon>Streptophyta</taxon>
        <taxon>Embryophyta</taxon>
        <taxon>Tracheophyta</taxon>
        <taxon>Spermatophyta</taxon>
        <taxon>Magnoliopsida</taxon>
        <taxon>eudicotyledons</taxon>
        <taxon>Gunneridae</taxon>
        <taxon>Pentapetalae</taxon>
        <taxon>rosids</taxon>
        <taxon>fabids</taxon>
        <taxon>Fabales</taxon>
        <taxon>Fabaceae</taxon>
        <taxon>Papilionoideae</taxon>
        <taxon>50 kb inversion clade</taxon>
        <taxon>NPAAA clade</taxon>
        <taxon>indigoferoid/millettioid clade</taxon>
        <taxon>Phaseoleae</taxon>
        <taxon>Clitoria</taxon>
    </lineage>
</organism>
<comment type="caution">
    <text evidence="3">The sequence shown here is derived from an EMBL/GenBank/DDBJ whole genome shotgun (WGS) entry which is preliminary data.</text>
</comment>
<keyword evidence="1" id="KW-0678">Repressor</keyword>
<evidence type="ECO:0000313" key="3">
    <source>
        <dbReference type="EMBL" id="KAK7262895.1"/>
    </source>
</evidence>
<dbReference type="EMBL" id="JAYKXN010000008">
    <property type="protein sequence ID" value="KAK7262895.1"/>
    <property type="molecule type" value="Genomic_DNA"/>
</dbReference>
<comment type="subunit">
    <text evidence="1">Homodimers and heterodimers.</text>
</comment>
<keyword evidence="1" id="KW-0805">Transcription regulation</keyword>
<name>A0AAN9EUK6_CLITE</name>
<proteinExistence type="inferred from homology"/>
<dbReference type="Gene3D" id="3.10.20.90">
    <property type="entry name" value="Phosphatidylinositol 3-kinase Catalytic Subunit, Chain A, domain 1"/>
    <property type="match status" value="1"/>
</dbReference>
<evidence type="ECO:0000256" key="1">
    <source>
        <dbReference type="RuleBase" id="RU004549"/>
    </source>
</evidence>
<comment type="similarity">
    <text evidence="1">Belongs to the Aux/IAA family.</text>
</comment>
<comment type="function">
    <text evidence="1">Aux/IAA proteins are short-lived transcriptional factors that function as repressors of early auxin response genes at low auxin concentrations.</text>
</comment>
<dbReference type="AlphaFoldDB" id="A0AAN9EUK6"/>
<gene>
    <name evidence="3" type="ORF">RJT34_30476</name>
</gene>
<comment type="subcellular location">
    <subcellularLocation>
        <location evidence="1">Nucleus</location>
    </subcellularLocation>
</comment>
<dbReference type="GO" id="GO:0005634">
    <property type="term" value="C:nucleus"/>
    <property type="evidence" value="ECO:0007669"/>
    <property type="project" value="UniProtKB-SubCell"/>
</dbReference>
<dbReference type="Proteomes" id="UP001359559">
    <property type="component" value="Unassembled WGS sequence"/>
</dbReference>
<dbReference type="Pfam" id="PF02309">
    <property type="entry name" value="AUX_IAA"/>
    <property type="match status" value="1"/>
</dbReference>
<keyword evidence="1" id="KW-0927">Auxin signaling pathway</keyword>
<keyword evidence="1" id="KW-0804">Transcription</keyword>
<sequence>MYYLSLSLGSQYDPTIQLGHQLSNIYELAYQDKEGDWLLAEDVPWRQVIDDTMIEAEDVEPFVDLHVLTNDDIVIHSLNAHYIDLIDSHAPHDNTLDKLIDLRHLPYDYTYVTYSYCTNGSCIEIDAVTGVDDVELVVSMCLPPNDEVEKHDILKVGVEVDLELHHVICTKSLCI</sequence>
<keyword evidence="4" id="KW-1185">Reference proteome</keyword>
<reference evidence="3 4" key="1">
    <citation type="submission" date="2024-01" db="EMBL/GenBank/DDBJ databases">
        <title>The genomes of 5 underutilized Papilionoideae crops provide insights into root nodulation and disease resistance.</title>
        <authorList>
            <person name="Yuan L."/>
        </authorList>
    </citation>
    <scope>NUCLEOTIDE SEQUENCE [LARGE SCALE GENOMIC DNA]</scope>
    <source>
        <strain evidence="3">LY-2023</strain>
        <tissue evidence="3">Leaf</tissue>
    </source>
</reference>
<accession>A0AAN9EUK6</accession>
<keyword evidence="1" id="KW-0539">Nucleus</keyword>